<dbReference type="InterPro" id="IPR038084">
    <property type="entry name" value="PduO/GlcC-like_sf"/>
</dbReference>
<reference evidence="1" key="2">
    <citation type="submission" date="2023-01" db="EMBL/GenBank/DDBJ databases">
        <authorList>
            <person name="Sun Q."/>
            <person name="Evtushenko L."/>
        </authorList>
    </citation>
    <scope>NUCLEOTIDE SEQUENCE</scope>
    <source>
        <strain evidence="1">VKM B-2789</strain>
    </source>
</reference>
<dbReference type="Pfam" id="PF03928">
    <property type="entry name" value="HbpS-like"/>
    <property type="match status" value="1"/>
</dbReference>
<dbReference type="AlphaFoldDB" id="A0A9W6JVM9"/>
<sequence>MADLSLEQADIIGRVALERARAGNSQPLTVVVLDAGGHVKLARREDGSGIARFDIAHGKAWGALGMGISSRGLAARAAKMGTFFTALAAVTEGRMVPVPGGVLIRDGGNRIIGAVGISGDTSDVDEACAVAGIEAAGLAADIEER</sequence>
<reference evidence="1" key="1">
    <citation type="journal article" date="2014" name="Int. J. Syst. Evol. Microbiol.">
        <title>Complete genome sequence of Corynebacterium casei LMG S-19264T (=DSM 44701T), isolated from a smear-ripened cheese.</title>
        <authorList>
            <consortium name="US DOE Joint Genome Institute (JGI-PGF)"/>
            <person name="Walter F."/>
            <person name="Albersmeier A."/>
            <person name="Kalinowski J."/>
            <person name="Ruckert C."/>
        </authorList>
    </citation>
    <scope>NUCLEOTIDE SEQUENCE</scope>
    <source>
        <strain evidence="1">VKM B-2789</strain>
    </source>
</reference>
<dbReference type="PANTHER" id="PTHR34309:SF10">
    <property type="entry name" value="SLR1406 PROTEIN"/>
    <property type="match status" value="1"/>
</dbReference>
<dbReference type="RefSeq" id="WP_213364610.1">
    <property type="nucleotide sequence ID" value="NZ_BSFM01000014.1"/>
</dbReference>
<dbReference type="Proteomes" id="UP001143330">
    <property type="component" value="Unassembled WGS sequence"/>
</dbReference>
<organism evidence="1 2">
    <name type="scientific">Ancylobacter defluvii</name>
    <dbReference type="NCBI Taxonomy" id="1282440"/>
    <lineage>
        <taxon>Bacteria</taxon>
        <taxon>Pseudomonadati</taxon>
        <taxon>Pseudomonadota</taxon>
        <taxon>Alphaproteobacteria</taxon>
        <taxon>Hyphomicrobiales</taxon>
        <taxon>Xanthobacteraceae</taxon>
        <taxon>Ancylobacter</taxon>
    </lineage>
</organism>
<evidence type="ECO:0000313" key="2">
    <source>
        <dbReference type="Proteomes" id="UP001143330"/>
    </source>
</evidence>
<protein>
    <recommendedName>
        <fullName evidence="3">GlcG protein</fullName>
    </recommendedName>
</protein>
<comment type="caution">
    <text evidence="1">The sequence shown here is derived from an EMBL/GenBank/DDBJ whole genome shotgun (WGS) entry which is preliminary data.</text>
</comment>
<dbReference type="SUPFAM" id="SSF143744">
    <property type="entry name" value="GlcG-like"/>
    <property type="match status" value="1"/>
</dbReference>
<dbReference type="InterPro" id="IPR052517">
    <property type="entry name" value="GlcG_carb_metab_protein"/>
</dbReference>
<name>A0A9W6JVM9_9HYPH</name>
<evidence type="ECO:0000313" key="1">
    <source>
        <dbReference type="EMBL" id="GLK84750.1"/>
    </source>
</evidence>
<proteinExistence type="predicted"/>
<keyword evidence="2" id="KW-1185">Reference proteome</keyword>
<dbReference type="Gene3D" id="3.30.450.150">
    <property type="entry name" value="Haem-degrading domain"/>
    <property type="match status" value="1"/>
</dbReference>
<accession>A0A9W6JVM9</accession>
<dbReference type="InterPro" id="IPR005624">
    <property type="entry name" value="PduO/GlcC-like"/>
</dbReference>
<evidence type="ECO:0008006" key="3">
    <source>
        <dbReference type="Google" id="ProtNLM"/>
    </source>
</evidence>
<dbReference type="EMBL" id="BSFM01000014">
    <property type="protein sequence ID" value="GLK84750.1"/>
    <property type="molecule type" value="Genomic_DNA"/>
</dbReference>
<gene>
    <name evidence="1" type="ORF">GCM10017653_28200</name>
</gene>
<dbReference type="PANTHER" id="PTHR34309">
    <property type="entry name" value="SLR1406 PROTEIN"/>
    <property type="match status" value="1"/>
</dbReference>